<proteinExistence type="predicted"/>
<organism evidence="2 3">
    <name type="scientific">Pseudoxanthomonas dokdonensis</name>
    <dbReference type="NCBI Taxonomy" id="344882"/>
    <lineage>
        <taxon>Bacteria</taxon>
        <taxon>Pseudomonadati</taxon>
        <taxon>Pseudomonadota</taxon>
        <taxon>Gammaproteobacteria</taxon>
        <taxon>Lysobacterales</taxon>
        <taxon>Lysobacteraceae</taxon>
        <taxon>Pseudoxanthomonas</taxon>
    </lineage>
</organism>
<dbReference type="EMBL" id="LDJL01000005">
    <property type="protein sequence ID" value="KRG70568.1"/>
    <property type="molecule type" value="Genomic_DNA"/>
</dbReference>
<dbReference type="STRING" id="344882.ABB29_05750"/>
<dbReference type="RefSeq" id="WP_057657659.1">
    <property type="nucleotide sequence ID" value="NZ_LDJL01000005.1"/>
</dbReference>
<keyword evidence="1" id="KW-0472">Membrane</keyword>
<evidence type="ECO:0000313" key="2">
    <source>
        <dbReference type="EMBL" id="KRG70568.1"/>
    </source>
</evidence>
<keyword evidence="1" id="KW-1133">Transmembrane helix</keyword>
<dbReference type="PROSITE" id="PS51257">
    <property type="entry name" value="PROKAR_LIPOPROTEIN"/>
    <property type="match status" value="1"/>
</dbReference>
<dbReference type="OrthoDB" id="5988221at2"/>
<dbReference type="InterPro" id="IPR020017">
    <property type="entry name" value="XapX_domain"/>
</dbReference>
<dbReference type="NCBIfam" id="TIGR03510">
    <property type="entry name" value="XapX"/>
    <property type="match status" value="1"/>
</dbReference>
<gene>
    <name evidence="2" type="ORF">ABB29_05750</name>
</gene>
<dbReference type="PATRIC" id="fig|344882.3.peg.2485"/>
<dbReference type="AlphaFoldDB" id="A0A0R0CZK1"/>
<reference evidence="2 3" key="1">
    <citation type="submission" date="2015-05" db="EMBL/GenBank/DDBJ databases">
        <title>Genome sequencing and analysis of members of genus Stenotrophomonas.</title>
        <authorList>
            <person name="Patil P.P."/>
            <person name="Midha S."/>
            <person name="Patil P.B."/>
        </authorList>
    </citation>
    <scope>NUCLEOTIDE SEQUENCE [LARGE SCALE GENOMIC DNA]</scope>
    <source>
        <strain evidence="2 3">DSM 21858</strain>
    </source>
</reference>
<dbReference type="Proteomes" id="UP000052052">
    <property type="component" value="Unassembled WGS sequence"/>
</dbReference>
<keyword evidence="1" id="KW-0812">Transmembrane</keyword>
<evidence type="ECO:0008006" key="4">
    <source>
        <dbReference type="Google" id="ProtNLM"/>
    </source>
</evidence>
<sequence length="76" mass="7947">MNIRFAIGLLLGFVIGFACRWFGIPVPAPPALVGALLVVSMSAGYQFADLFVTARKARHVRDCGGPDGLTGVGDQA</sequence>
<accession>A0A0R0CZK1</accession>
<evidence type="ECO:0000256" key="1">
    <source>
        <dbReference type="SAM" id="Phobius"/>
    </source>
</evidence>
<comment type="caution">
    <text evidence="2">The sequence shown here is derived from an EMBL/GenBank/DDBJ whole genome shotgun (WGS) entry which is preliminary data.</text>
</comment>
<feature type="transmembrane region" description="Helical" evidence="1">
    <location>
        <begin position="30"/>
        <end position="52"/>
    </location>
</feature>
<evidence type="ECO:0000313" key="3">
    <source>
        <dbReference type="Proteomes" id="UP000052052"/>
    </source>
</evidence>
<name>A0A0R0CZK1_9GAMM</name>
<protein>
    <recommendedName>
        <fullName evidence="4">Xapx domain-containing protein</fullName>
    </recommendedName>
</protein>
<keyword evidence="3" id="KW-1185">Reference proteome</keyword>